<dbReference type="Gene3D" id="3.20.20.450">
    <property type="entry name" value="EAL domain"/>
    <property type="match status" value="1"/>
</dbReference>
<accession>A0ABT3C946</accession>
<dbReference type="NCBIfam" id="TIGR00254">
    <property type="entry name" value="GGDEF"/>
    <property type="match status" value="1"/>
</dbReference>
<name>A0ABT3C946_9MYCO</name>
<dbReference type="CDD" id="cd01949">
    <property type="entry name" value="GGDEF"/>
    <property type="match status" value="1"/>
</dbReference>
<dbReference type="Pfam" id="PF00563">
    <property type="entry name" value="EAL"/>
    <property type="match status" value="1"/>
</dbReference>
<feature type="transmembrane region" description="Helical" evidence="1">
    <location>
        <begin position="161"/>
        <end position="180"/>
    </location>
</feature>
<dbReference type="SMART" id="SM00052">
    <property type="entry name" value="EAL"/>
    <property type="match status" value="1"/>
</dbReference>
<dbReference type="InterPro" id="IPR050706">
    <property type="entry name" value="Cyclic-di-GMP_PDE-like"/>
</dbReference>
<feature type="transmembrane region" description="Helical" evidence="1">
    <location>
        <begin position="96"/>
        <end position="117"/>
    </location>
</feature>
<evidence type="ECO:0000256" key="1">
    <source>
        <dbReference type="SAM" id="Phobius"/>
    </source>
</evidence>
<keyword evidence="1" id="KW-0472">Membrane</keyword>
<evidence type="ECO:0000259" key="3">
    <source>
        <dbReference type="PROSITE" id="PS50887"/>
    </source>
</evidence>
<dbReference type="RefSeq" id="WP_264066802.1">
    <property type="nucleotide sequence ID" value="NZ_JACKTY010000020.1"/>
</dbReference>
<dbReference type="InterPro" id="IPR000160">
    <property type="entry name" value="GGDEF_dom"/>
</dbReference>
<organism evidence="4 5">
    <name type="scientific">Mycolicibacterium komossense</name>
    <dbReference type="NCBI Taxonomy" id="1779"/>
    <lineage>
        <taxon>Bacteria</taxon>
        <taxon>Bacillati</taxon>
        <taxon>Actinomycetota</taxon>
        <taxon>Actinomycetes</taxon>
        <taxon>Mycobacteriales</taxon>
        <taxon>Mycobacteriaceae</taxon>
        <taxon>Mycolicibacterium</taxon>
    </lineage>
</organism>
<dbReference type="SUPFAM" id="SSF55073">
    <property type="entry name" value="Nucleotide cyclase"/>
    <property type="match status" value="1"/>
</dbReference>
<dbReference type="InterPro" id="IPR043128">
    <property type="entry name" value="Rev_trsase/Diguanyl_cyclase"/>
</dbReference>
<dbReference type="EMBL" id="JACKTY010000020">
    <property type="protein sequence ID" value="MCV7225965.1"/>
    <property type="molecule type" value="Genomic_DNA"/>
</dbReference>
<protein>
    <submittedName>
        <fullName evidence="4">Bifunctional diguanylate cyclase/phosphodiesterase</fullName>
    </submittedName>
</protein>
<dbReference type="SUPFAM" id="SSF141868">
    <property type="entry name" value="EAL domain-like"/>
    <property type="match status" value="1"/>
</dbReference>
<evidence type="ECO:0000313" key="5">
    <source>
        <dbReference type="Proteomes" id="UP001526201"/>
    </source>
</evidence>
<feature type="transmembrane region" description="Helical" evidence="1">
    <location>
        <begin position="232"/>
        <end position="250"/>
    </location>
</feature>
<proteinExistence type="predicted"/>
<feature type="transmembrane region" description="Helical" evidence="1">
    <location>
        <begin position="68"/>
        <end position="84"/>
    </location>
</feature>
<reference evidence="4 5" key="1">
    <citation type="journal article" date="2022" name="BMC Genomics">
        <title>Comparative genome analysis of mycobacteria focusing on tRNA and non-coding RNA.</title>
        <authorList>
            <person name="Behra P.R.K."/>
            <person name="Pettersson B.M.F."/>
            <person name="Ramesh M."/>
            <person name="Das S."/>
            <person name="Dasgupta S."/>
            <person name="Kirsebom L.A."/>
        </authorList>
    </citation>
    <scope>NUCLEOTIDE SEQUENCE [LARGE SCALE GENOMIC DNA]</scope>
    <source>
        <strain evidence="4 5">DSM 44078</strain>
    </source>
</reference>
<dbReference type="InterPro" id="IPR029787">
    <property type="entry name" value="Nucleotide_cyclase"/>
</dbReference>
<dbReference type="PANTHER" id="PTHR33121:SF70">
    <property type="entry name" value="SIGNALING PROTEIN YKOW"/>
    <property type="match status" value="1"/>
</dbReference>
<dbReference type="PANTHER" id="PTHR33121">
    <property type="entry name" value="CYCLIC DI-GMP PHOSPHODIESTERASE PDEF"/>
    <property type="match status" value="1"/>
</dbReference>
<feature type="domain" description="GGDEF" evidence="3">
    <location>
        <begin position="317"/>
        <end position="453"/>
    </location>
</feature>
<gene>
    <name evidence="4" type="ORF">H7J73_07955</name>
</gene>
<evidence type="ECO:0000259" key="2">
    <source>
        <dbReference type="PROSITE" id="PS50883"/>
    </source>
</evidence>
<keyword evidence="1" id="KW-0812">Transmembrane</keyword>
<dbReference type="PROSITE" id="PS50883">
    <property type="entry name" value="EAL"/>
    <property type="match status" value="1"/>
</dbReference>
<comment type="caution">
    <text evidence="4">The sequence shown here is derived from an EMBL/GenBank/DDBJ whole genome shotgun (WGS) entry which is preliminary data.</text>
</comment>
<dbReference type="Proteomes" id="UP001526201">
    <property type="component" value="Unassembled WGS sequence"/>
</dbReference>
<dbReference type="Pfam" id="PF00990">
    <property type="entry name" value="GGDEF"/>
    <property type="match status" value="1"/>
</dbReference>
<evidence type="ECO:0000313" key="4">
    <source>
        <dbReference type="EMBL" id="MCV7225965.1"/>
    </source>
</evidence>
<feature type="domain" description="EAL" evidence="2">
    <location>
        <begin position="476"/>
        <end position="727"/>
    </location>
</feature>
<dbReference type="Gene3D" id="3.30.70.270">
    <property type="match status" value="1"/>
</dbReference>
<dbReference type="PROSITE" id="PS50887">
    <property type="entry name" value="GGDEF"/>
    <property type="match status" value="1"/>
</dbReference>
<keyword evidence="5" id="KW-1185">Reference proteome</keyword>
<dbReference type="InterPro" id="IPR001633">
    <property type="entry name" value="EAL_dom"/>
</dbReference>
<dbReference type="SMART" id="SM00267">
    <property type="entry name" value="GGDEF"/>
    <property type="match status" value="1"/>
</dbReference>
<dbReference type="InterPro" id="IPR035919">
    <property type="entry name" value="EAL_sf"/>
</dbReference>
<keyword evidence="1" id="KW-1133">Transmembrane helix</keyword>
<sequence>MAKNLTLLALAVFALICALAAARSALGLRRTAWGILAFGLAAWAVADVIRIGQVRLSEPERFPRPVDYLYLAFSASTVLAMALFPAKRTGQRRLRFALDATTTVLCLSLLLWVTALHRVYDSFVGLNTAVVVTMLFQIGDLVALTIALLALVRADVRDRRVLWLLVAALGLLTVTHNAYALHVAEAGYQIGSMADIGFAAALIAFAGAAILSRRPAPPPRPAAALPLDSSLWLPYVPLLLAGTVGPALIMSGLERVLVPLVVVAVCLRQVLTARENRRLLAAAAEQALRDPLTGLANRTLFFDRLAHAMMLDRHDDRSVTVVSLDLDDFKLVNDSLGHPTADTVLVLVGKRISACVRTGDTVARLGGDEFILLLEGPADHAHMVAERIVAAFAEPFVIDGESMLMRPSVGMAVASSAEPELAPETLVNRADIAMYAAKRSRLTGLHTFSSEMTLLEPDVAYQVDSADRQLSDGVAQVRLLGELRRAVDERGLDVVYQPKLELSTNRIVGLEALLRWPHPQLGELRPDSFMALVRQHGLMRPVTELVLERVFDDAARWASSGLHPRVAVNLFAPLLRDERLPDALRDALDEHGLAPEMLTLEVTEDLALDEVSRVTAVLHRLRRHGIRVAIDDFGSGYSALSYLRDLPIDEVKLDRHFIKSVTRDARAAAVVRAVIDLARDLDISVVAEGVEGAETAVWLREHGCDIGQGYYFGRPAAASEIPQLIGR</sequence>
<dbReference type="CDD" id="cd01948">
    <property type="entry name" value="EAL"/>
    <property type="match status" value="1"/>
</dbReference>
<feature type="transmembrane region" description="Helical" evidence="1">
    <location>
        <begin position="129"/>
        <end position="152"/>
    </location>
</feature>
<feature type="transmembrane region" description="Helical" evidence="1">
    <location>
        <begin position="186"/>
        <end position="211"/>
    </location>
</feature>